<dbReference type="PANTHER" id="PTHR24242:SF359">
    <property type="entry name" value="ODORANT RECEPTOR-RELATED"/>
    <property type="match status" value="1"/>
</dbReference>
<feature type="non-terminal residue" evidence="16">
    <location>
        <position position="307"/>
    </location>
</feature>
<organism evidence="16 17">
    <name type="scientific">Eleutherodactylus coqui</name>
    <name type="common">Puerto Rican coqui</name>
    <dbReference type="NCBI Taxonomy" id="57060"/>
    <lineage>
        <taxon>Eukaryota</taxon>
        <taxon>Metazoa</taxon>
        <taxon>Chordata</taxon>
        <taxon>Craniata</taxon>
        <taxon>Vertebrata</taxon>
        <taxon>Euteleostomi</taxon>
        <taxon>Amphibia</taxon>
        <taxon>Batrachia</taxon>
        <taxon>Anura</taxon>
        <taxon>Neobatrachia</taxon>
        <taxon>Hyloidea</taxon>
        <taxon>Eleutherodactylidae</taxon>
        <taxon>Eleutherodactylinae</taxon>
        <taxon>Eleutherodactylus</taxon>
        <taxon>Eleutherodactylus</taxon>
    </lineage>
</organism>
<evidence type="ECO:0000256" key="2">
    <source>
        <dbReference type="ARBA" id="ARBA00022475"/>
    </source>
</evidence>
<dbReference type="FunFam" id="1.20.1070.10:FF:000001">
    <property type="entry name" value="Olfactory receptor"/>
    <property type="match status" value="1"/>
</dbReference>
<dbReference type="EMBL" id="WNTK01000445">
    <property type="protein sequence ID" value="KAG9469706.1"/>
    <property type="molecule type" value="Genomic_DNA"/>
</dbReference>
<dbReference type="GO" id="GO:0004930">
    <property type="term" value="F:G protein-coupled receptor activity"/>
    <property type="evidence" value="ECO:0007669"/>
    <property type="project" value="UniProtKB-KW"/>
</dbReference>
<dbReference type="GO" id="GO:0005886">
    <property type="term" value="C:plasma membrane"/>
    <property type="evidence" value="ECO:0007669"/>
    <property type="project" value="UniProtKB-SubCell"/>
</dbReference>
<gene>
    <name evidence="16" type="ORF">GDO78_019841</name>
</gene>
<dbReference type="InterPro" id="IPR050939">
    <property type="entry name" value="Olfactory_GPCR1"/>
</dbReference>
<evidence type="ECO:0000313" key="16">
    <source>
        <dbReference type="EMBL" id="KAG9469706.1"/>
    </source>
</evidence>
<keyword evidence="12 13" id="KW-0807">Transducer</keyword>
<evidence type="ECO:0000313" key="17">
    <source>
        <dbReference type="Proteomes" id="UP000770717"/>
    </source>
</evidence>
<sequence>MEILNGNNITEFILIGFPTRSELQNILFAAFLIIYLLTVIENVVIIITVKCNVRLHKPMYYLLSSLSFLEIWYVTVTIPNLLNIFLTQNNRISFLACMTQLYIFISLACTECVLLAVMAIDRCIAICFPLRYPVIMNDTFCLQLAIGTWALGFSTALIKAILIFRLRFCGPNVINHFFCDISPVLNLACTDMSFTELMDFILAMIIIMIPLVMIIISYIYILWAVIRMPNNHGRQKAFSTCASHLTVVIIFYTTTLFIYARPKKATPHNSNKLVAILYSVLTPLLNPIIYCLRNEEVKQAIKKSFVH</sequence>
<keyword evidence="17" id="KW-1185">Reference proteome</keyword>
<feature type="transmembrane region" description="Helical" evidence="14">
    <location>
        <begin position="272"/>
        <end position="292"/>
    </location>
</feature>
<dbReference type="GO" id="GO:0004984">
    <property type="term" value="F:olfactory receptor activity"/>
    <property type="evidence" value="ECO:0007669"/>
    <property type="project" value="InterPro"/>
</dbReference>
<feature type="transmembrane region" description="Helical" evidence="14">
    <location>
        <begin position="59"/>
        <end position="81"/>
    </location>
</feature>
<keyword evidence="5 14" id="KW-0552">Olfaction</keyword>
<dbReference type="Gene3D" id="1.20.1070.10">
    <property type="entry name" value="Rhodopsin 7-helix transmembrane proteins"/>
    <property type="match status" value="1"/>
</dbReference>
<keyword evidence="6 14" id="KW-1133">Transmembrane helix</keyword>
<dbReference type="PRINTS" id="PR00237">
    <property type="entry name" value="GPCRRHODOPSN"/>
</dbReference>
<proteinExistence type="inferred from homology"/>
<feature type="transmembrane region" description="Helical" evidence="14">
    <location>
        <begin position="140"/>
        <end position="164"/>
    </location>
</feature>
<comment type="similarity">
    <text evidence="13">Belongs to the G-protein coupled receptor 1 family.</text>
</comment>
<evidence type="ECO:0000256" key="14">
    <source>
        <dbReference type="RuleBase" id="RU363047"/>
    </source>
</evidence>
<evidence type="ECO:0000259" key="15">
    <source>
        <dbReference type="PROSITE" id="PS50262"/>
    </source>
</evidence>
<dbReference type="Proteomes" id="UP000770717">
    <property type="component" value="Unassembled WGS sequence"/>
</dbReference>
<keyword evidence="2 14" id="KW-1003">Cell membrane</keyword>
<dbReference type="AlphaFoldDB" id="A0A8J6EIQ5"/>
<dbReference type="InterPro" id="IPR000276">
    <property type="entry name" value="GPCR_Rhodpsn"/>
</dbReference>
<reference evidence="16" key="1">
    <citation type="thesis" date="2020" institute="ProQuest LLC" country="789 East Eisenhower Parkway, Ann Arbor, MI, USA">
        <title>Comparative Genomics and Chromosome Evolution.</title>
        <authorList>
            <person name="Mudd A.B."/>
        </authorList>
    </citation>
    <scope>NUCLEOTIDE SEQUENCE</scope>
    <source>
        <strain evidence="16">HN-11 Male</strain>
        <tissue evidence="16">Kidney and liver</tissue>
    </source>
</reference>
<evidence type="ECO:0000256" key="5">
    <source>
        <dbReference type="ARBA" id="ARBA00022725"/>
    </source>
</evidence>
<name>A0A8J6EIQ5_ELECQ</name>
<keyword evidence="9" id="KW-1015">Disulfide bond</keyword>
<keyword evidence="11" id="KW-0325">Glycoprotein</keyword>
<keyword evidence="3 14" id="KW-0716">Sensory transduction</keyword>
<keyword evidence="10 13" id="KW-0675">Receptor</keyword>
<evidence type="ECO:0000256" key="1">
    <source>
        <dbReference type="ARBA" id="ARBA00004651"/>
    </source>
</evidence>
<dbReference type="SUPFAM" id="SSF81321">
    <property type="entry name" value="Family A G protein-coupled receptor-like"/>
    <property type="match status" value="1"/>
</dbReference>
<feature type="transmembrane region" description="Helical" evidence="14">
    <location>
        <begin position="101"/>
        <end position="120"/>
    </location>
</feature>
<evidence type="ECO:0000256" key="4">
    <source>
        <dbReference type="ARBA" id="ARBA00022692"/>
    </source>
</evidence>
<feature type="transmembrane region" description="Helical" evidence="14">
    <location>
        <begin position="26"/>
        <end position="47"/>
    </location>
</feature>
<comment type="subcellular location">
    <subcellularLocation>
        <location evidence="1 14">Cell membrane</location>
        <topology evidence="1 14">Multi-pass membrane protein</topology>
    </subcellularLocation>
</comment>
<dbReference type="PRINTS" id="PR00245">
    <property type="entry name" value="OLFACTORYR"/>
</dbReference>
<evidence type="ECO:0000256" key="9">
    <source>
        <dbReference type="ARBA" id="ARBA00023157"/>
    </source>
</evidence>
<protein>
    <recommendedName>
        <fullName evidence="14">Olfactory receptor</fullName>
    </recommendedName>
</protein>
<evidence type="ECO:0000256" key="11">
    <source>
        <dbReference type="ARBA" id="ARBA00023180"/>
    </source>
</evidence>
<comment type="caution">
    <text evidence="16">The sequence shown here is derived from an EMBL/GenBank/DDBJ whole genome shotgun (WGS) entry which is preliminary data.</text>
</comment>
<keyword evidence="7 13" id="KW-0297">G-protein coupled receptor</keyword>
<evidence type="ECO:0000256" key="3">
    <source>
        <dbReference type="ARBA" id="ARBA00022606"/>
    </source>
</evidence>
<keyword evidence="4 13" id="KW-0812">Transmembrane</keyword>
<dbReference type="PANTHER" id="PTHR24242">
    <property type="entry name" value="G-PROTEIN COUPLED RECEPTOR"/>
    <property type="match status" value="1"/>
</dbReference>
<evidence type="ECO:0000256" key="10">
    <source>
        <dbReference type="ARBA" id="ARBA00023170"/>
    </source>
</evidence>
<dbReference type="InterPro" id="IPR017452">
    <property type="entry name" value="GPCR_Rhodpsn_7TM"/>
</dbReference>
<feature type="domain" description="G-protein coupled receptors family 1 profile" evidence="15">
    <location>
        <begin position="41"/>
        <end position="290"/>
    </location>
</feature>
<dbReference type="InterPro" id="IPR000725">
    <property type="entry name" value="Olfact_rcpt"/>
</dbReference>
<dbReference type="Pfam" id="PF13853">
    <property type="entry name" value="7tm_4"/>
    <property type="match status" value="1"/>
</dbReference>
<evidence type="ECO:0000256" key="12">
    <source>
        <dbReference type="ARBA" id="ARBA00023224"/>
    </source>
</evidence>
<dbReference type="OrthoDB" id="9447100at2759"/>
<feature type="transmembrane region" description="Helical" evidence="14">
    <location>
        <begin position="200"/>
        <end position="225"/>
    </location>
</feature>
<evidence type="ECO:0000256" key="8">
    <source>
        <dbReference type="ARBA" id="ARBA00023136"/>
    </source>
</evidence>
<evidence type="ECO:0000256" key="7">
    <source>
        <dbReference type="ARBA" id="ARBA00023040"/>
    </source>
</evidence>
<accession>A0A8J6EIQ5</accession>
<evidence type="ECO:0000256" key="13">
    <source>
        <dbReference type="RuleBase" id="RU000688"/>
    </source>
</evidence>
<evidence type="ECO:0000256" key="6">
    <source>
        <dbReference type="ARBA" id="ARBA00022989"/>
    </source>
</evidence>
<dbReference type="PROSITE" id="PS00237">
    <property type="entry name" value="G_PROTEIN_RECEP_F1_1"/>
    <property type="match status" value="1"/>
</dbReference>
<feature type="transmembrane region" description="Helical" evidence="14">
    <location>
        <begin position="237"/>
        <end position="260"/>
    </location>
</feature>
<dbReference type="PROSITE" id="PS50262">
    <property type="entry name" value="G_PROTEIN_RECEP_F1_2"/>
    <property type="match status" value="1"/>
</dbReference>
<keyword evidence="8 14" id="KW-0472">Membrane</keyword>